<protein>
    <submittedName>
        <fullName evidence="1">Uncharacterized protein</fullName>
    </submittedName>
</protein>
<dbReference type="Proteomes" id="UP000559626">
    <property type="component" value="Unassembled WGS sequence"/>
</dbReference>
<dbReference type="AlphaFoldDB" id="A0A7Y0FKK1"/>
<sequence length="80" mass="8688">MANLFSTLLHTYTLQVLVDTTPGQPGFRIVAPGLLGKEYITSPALTARILASPEFDQLFGAERAQRILEMALNLAEQAGE</sequence>
<keyword evidence="2" id="KW-1185">Reference proteome</keyword>
<proteinExistence type="predicted"/>
<comment type="caution">
    <text evidence="1">The sequence shown here is derived from an EMBL/GenBank/DDBJ whole genome shotgun (WGS) entry which is preliminary data.</text>
</comment>
<dbReference type="EMBL" id="JABBGH010000001">
    <property type="protein sequence ID" value="NML63793.1"/>
    <property type="molecule type" value="Genomic_DNA"/>
</dbReference>
<evidence type="ECO:0000313" key="2">
    <source>
        <dbReference type="Proteomes" id="UP000559626"/>
    </source>
</evidence>
<gene>
    <name evidence="1" type="ORF">HHL22_01110</name>
</gene>
<organism evidence="1 2">
    <name type="scientific">Hymenobacter polaris</name>
    <dbReference type="NCBI Taxonomy" id="2682546"/>
    <lineage>
        <taxon>Bacteria</taxon>
        <taxon>Pseudomonadati</taxon>
        <taxon>Bacteroidota</taxon>
        <taxon>Cytophagia</taxon>
        <taxon>Cytophagales</taxon>
        <taxon>Hymenobacteraceae</taxon>
        <taxon>Hymenobacter</taxon>
    </lineage>
</organism>
<dbReference type="RefSeq" id="WP_169529131.1">
    <property type="nucleotide sequence ID" value="NZ_JABBGH010000001.1"/>
</dbReference>
<evidence type="ECO:0000313" key="1">
    <source>
        <dbReference type="EMBL" id="NML63793.1"/>
    </source>
</evidence>
<reference evidence="1 2" key="1">
    <citation type="submission" date="2020-04" db="EMBL/GenBank/DDBJ databases">
        <title>Hymenobacter polaris sp. nov., isolated from Arctic soil.</title>
        <authorList>
            <person name="Dahal R.H."/>
        </authorList>
    </citation>
    <scope>NUCLEOTIDE SEQUENCE [LARGE SCALE GENOMIC DNA]</scope>
    <source>
        <strain evidence="1 2">RP-2-7</strain>
    </source>
</reference>
<name>A0A7Y0FKK1_9BACT</name>
<accession>A0A7Y0FKK1</accession>